<dbReference type="SUPFAM" id="SSF58026">
    <property type="entry name" value="Delta-sleep-inducing peptide immunoreactive peptide"/>
    <property type="match status" value="1"/>
</dbReference>
<keyword evidence="6" id="KW-0804">Transcription</keyword>
<evidence type="ECO:0000256" key="3">
    <source>
        <dbReference type="ARBA" id="ARBA00007908"/>
    </source>
</evidence>
<evidence type="ECO:0000256" key="1">
    <source>
        <dbReference type="ARBA" id="ARBA00004123"/>
    </source>
</evidence>
<feature type="region of interest" description="Disordered" evidence="9">
    <location>
        <begin position="76"/>
        <end position="156"/>
    </location>
</feature>
<feature type="compositionally biased region" description="Polar residues" evidence="9">
    <location>
        <begin position="138"/>
        <end position="153"/>
    </location>
</feature>
<evidence type="ECO:0000256" key="8">
    <source>
        <dbReference type="SAM" id="Coils"/>
    </source>
</evidence>
<evidence type="ECO:0000256" key="5">
    <source>
        <dbReference type="ARBA" id="ARBA00023015"/>
    </source>
</evidence>
<evidence type="ECO:0000256" key="7">
    <source>
        <dbReference type="ARBA" id="ARBA00023242"/>
    </source>
</evidence>
<keyword evidence="10" id="KW-1185">Reference proteome</keyword>
<dbReference type="Proteomes" id="UP000695022">
    <property type="component" value="Unplaced"/>
</dbReference>
<sequence>MVDRITDLKVVEHKAGNAKLGIPMVEEDVMLNNAGHRAADAQTVTMKPSVGVMPIADVVDGESAQKRINTFQITSVRHNMPGSGEHGEDSQDDLDETSHMDELSSDILDSSIKTDDPNVWDASSVGTGGSATSDRSLETTSVAPGTGGSATSDRSIEATSGAVAPGVVSSAVHAIAQNGSHSRFKVVKVETRDPFKRGRWTCKDYLGHDGRSPDQPQHAPLPAAEPPIVEPLPDAQVPDPAALMESTGSIPEVASTTSKAGSETSAGVHALAAALSSNALPQSVRSDGLSGNVTDMASAVGSVNDTASSHGDPEFDLSSIHTTQQLESMLPKYVAGGANENGGDDGASSSTVAIDNKIEQAMDLVKSHLMVAVREEVEILKENIVSLNERISQLEYENNVLRNTATPEVLAQLQQPSPTAPSTKNT</sequence>
<feature type="region of interest" description="Disordered" evidence="9">
    <location>
        <begin position="206"/>
        <end position="230"/>
    </location>
</feature>
<keyword evidence="5" id="KW-0805">Transcription regulation</keyword>
<dbReference type="PROSITE" id="PS01289">
    <property type="entry name" value="TSC22"/>
    <property type="match status" value="1"/>
</dbReference>
<gene>
    <name evidence="11" type="primary">LOC106821401</name>
</gene>
<keyword evidence="7" id="KW-0539">Nucleus</keyword>
<feature type="coiled-coil region" evidence="8">
    <location>
        <begin position="370"/>
        <end position="404"/>
    </location>
</feature>
<evidence type="ECO:0000256" key="4">
    <source>
        <dbReference type="ARBA" id="ARBA00022490"/>
    </source>
</evidence>
<dbReference type="Gene3D" id="1.20.5.490">
    <property type="entry name" value="Single helix bin"/>
    <property type="match status" value="1"/>
</dbReference>
<feature type="compositionally biased region" description="Low complexity" evidence="9">
    <location>
        <begin position="122"/>
        <end position="133"/>
    </location>
</feature>
<keyword evidence="8" id="KW-0175">Coiled coil</keyword>
<dbReference type="InterPro" id="IPR000580">
    <property type="entry name" value="TSC22/Bun"/>
</dbReference>
<proteinExistence type="inferred from homology"/>
<evidence type="ECO:0000256" key="2">
    <source>
        <dbReference type="ARBA" id="ARBA00004496"/>
    </source>
</evidence>
<dbReference type="GeneID" id="106821401"/>
<accession>A0ABM1FB34</accession>
<dbReference type="InterPro" id="IPR047862">
    <property type="entry name" value="TSC22/BUN_CS"/>
</dbReference>
<reference evidence="11" key="1">
    <citation type="submission" date="2025-08" db="UniProtKB">
        <authorList>
            <consortium name="RefSeq"/>
        </authorList>
    </citation>
    <scope>IDENTIFICATION</scope>
</reference>
<dbReference type="RefSeq" id="XP_014681655.1">
    <property type="nucleotide sequence ID" value="XM_014826169.1"/>
</dbReference>
<protein>
    <submittedName>
        <fullName evidence="11">TSC22 domain family protein 1-like</fullName>
    </submittedName>
</protein>
<organism evidence="10 11">
    <name type="scientific">Priapulus caudatus</name>
    <name type="common">Priapulid worm</name>
    <dbReference type="NCBI Taxonomy" id="37621"/>
    <lineage>
        <taxon>Eukaryota</taxon>
        <taxon>Metazoa</taxon>
        <taxon>Ecdysozoa</taxon>
        <taxon>Scalidophora</taxon>
        <taxon>Priapulida</taxon>
        <taxon>Priapulimorpha</taxon>
        <taxon>Priapulimorphida</taxon>
        <taxon>Priapulidae</taxon>
        <taxon>Priapulus</taxon>
    </lineage>
</organism>
<comment type="subcellular location">
    <subcellularLocation>
        <location evidence="2">Cytoplasm</location>
    </subcellularLocation>
    <subcellularLocation>
        <location evidence="1">Nucleus</location>
    </subcellularLocation>
</comment>
<evidence type="ECO:0000256" key="9">
    <source>
        <dbReference type="SAM" id="MobiDB-lite"/>
    </source>
</evidence>
<dbReference type="Pfam" id="PF01166">
    <property type="entry name" value="TSC22"/>
    <property type="match status" value="1"/>
</dbReference>
<evidence type="ECO:0000313" key="10">
    <source>
        <dbReference type="Proteomes" id="UP000695022"/>
    </source>
</evidence>
<keyword evidence="4" id="KW-0963">Cytoplasm</keyword>
<name>A0ABM1FB34_PRICU</name>
<evidence type="ECO:0000256" key="6">
    <source>
        <dbReference type="ARBA" id="ARBA00023163"/>
    </source>
</evidence>
<comment type="similarity">
    <text evidence="3">Belongs to the TSC-22/Dip/Bun family.</text>
</comment>
<evidence type="ECO:0000313" key="11">
    <source>
        <dbReference type="RefSeq" id="XP_014681655.1"/>
    </source>
</evidence>
<dbReference type="PANTHER" id="PTHR46745:SF1">
    <property type="entry name" value="TSC22 DOMAIN FAMILY PROTEIN 1"/>
    <property type="match status" value="1"/>
</dbReference>
<dbReference type="PANTHER" id="PTHR46745">
    <property type="entry name" value="TSC22 DOMAIN FAMILY PROTEIN 1"/>
    <property type="match status" value="1"/>
</dbReference>